<keyword evidence="16" id="KW-1185">Reference proteome</keyword>
<dbReference type="PANTHER" id="PTHR10218:SF302">
    <property type="entry name" value="GUANINE NUCLEOTIDE-BINDING PROTEIN ALPHA-5 SUBUNIT"/>
    <property type="match status" value="1"/>
</dbReference>
<keyword evidence="7" id="KW-0564">Palmitate</keyword>
<gene>
    <name evidence="12" type="ORF">PCANC_06024</name>
    <name evidence="14" type="ORF">PCANC_06510</name>
    <name evidence="15" type="ORF">PCASD_02372</name>
    <name evidence="13" type="ORF">PCASD_13433</name>
</gene>
<dbReference type="EMBL" id="PGCJ01000794">
    <property type="protein sequence ID" value="PLW20595.1"/>
    <property type="molecule type" value="Genomic_DNA"/>
</dbReference>
<evidence type="ECO:0000313" key="17">
    <source>
        <dbReference type="Proteomes" id="UP000235392"/>
    </source>
</evidence>
<dbReference type="Gene3D" id="3.40.50.300">
    <property type="entry name" value="P-loop containing nucleotide triphosphate hydrolases"/>
    <property type="match status" value="1"/>
</dbReference>
<feature type="binding site" evidence="10">
    <location>
        <position position="332"/>
    </location>
    <ligand>
        <name>GTP</name>
        <dbReference type="ChEBI" id="CHEBI:37565"/>
    </ligand>
</feature>
<keyword evidence="4 10" id="KW-0547">Nucleotide-binding</keyword>
<dbReference type="FunFam" id="3.40.50.300:FF:000692">
    <property type="entry name" value="Guanine nucleotide-binding protein subunit alpha"/>
    <property type="match status" value="1"/>
</dbReference>
<evidence type="ECO:0000256" key="3">
    <source>
        <dbReference type="ARBA" id="ARBA00022723"/>
    </source>
</evidence>
<feature type="binding site" evidence="11">
    <location>
        <position position="183"/>
    </location>
    <ligand>
        <name>Mg(2+)</name>
        <dbReference type="ChEBI" id="CHEBI:18420"/>
    </ligand>
</feature>
<evidence type="ECO:0000256" key="8">
    <source>
        <dbReference type="ARBA" id="ARBA00023224"/>
    </source>
</evidence>
<dbReference type="GO" id="GO:0003924">
    <property type="term" value="F:GTPase activity"/>
    <property type="evidence" value="ECO:0007669"/>
    <property type="project" value="InterPro"/>
</dbReference>
<dbReference type="PRINTS" id="PR00318">
    <property type="entry name" value="GPROTEINA"/>
</dbReference>
<evidence type="ECO:0000313" key="12">
    <source>
        <dbReference type="EMBL" id="PLW20595.1"/>
    </source>
</evidence>
<dbReference type="EMBL" id="PGCI01000691">
    <property type="protein sequence ID" value="PLW20950.1"/>
    <property type="molecule type" value="Genomic_DNA"/>
</dbReference>
<organism evidence="15 17">
    <name type="scientific">Puccinia coronata f. sp. avenae</name>
    <dbReference type="NCBI Taxonomy" id="200324"/>
    <lineage>
        <taxon>Eukaryota</taxon>
        <taxon>Fungi</taxon>
        <taxon>Dikarya</taxon>
        <taxon>Basidiomycota</taxon>
        <taxon>Pucciniomycotina</taxon>
        <taxon>Pucciniomycetes</taxon>
        <taxon>Pucciniales</taxon>
        <taxon>Pucciniaceae</taxon>
        <taxon>Puccinia</taxon>
    </lineage>
</organism>
<evidence type="ECO:0000256" key="9">
    <source>
        <dbReference type="ARBA" id="ARBA00023288"/>
    </source>
</evidence>
<evidence type="ECO:0000256" key="11">
    <source>
        <dbReference type="PIRSR" id="PIRSR601019-2"/>
    </source>
</evidence>
<feature type="binding site" evidence="10">
    <location>
        <begin position="152"/>
        <end position="153"/>
    </location>
    <ligand>
        <name>GTP</name>
        <dbReference type="ChEBI" id="CHEBI:37565"/>
    </ligand>
</feature>
<evidence type="ECO:0000313" key="13">
    <source>
        <dbReference type="EMBL" id="PLW20950.1"/>
    </source>
</evidence>
<dbReference type="GO" id="GO:0046872">
    <property type="term" value="F:metal ion binding"/>
    <property type="evidence" value="ECO:0007669"/>
    <property type="project" value="UniProtKB-KW"/>
</dbReference>
<dbReference type="PRINTS" id="PR01241">
    <property type="entry name" value="GPROTEINAFNG"/>
</dbReference>
<dbReference type="FunFam" id="1.10.400.10:FF:000007">
    <property type="entry name" value="Guanine nucleotide-binding protein subunit alpha"/>
    <property type="match status" value="1"/>
</dbReference>
<evidence type="ECO:0008006" key="18">
    <source>
        <dbReference type="Google" id="ProtNLM"/>
    </source>
</evidence>
<dbReference type="InterPro" id="IPR001019">
    <property type="entry name" value="Gprotein_alpha_su"/>
</dbReference>
<accession>A0A2N5VAU9</accession>
<dbReference type="GO" id="GO:0005525">
    <property type="term" value="F:GTP binding"/>
    <property type="evidence" value="ECO:0007669"/>
    <property type="project" value="UniProtKB-KW"/>
</dbReference>
<dbReference type="Proteomes" id="UP000235388">
    <property type="component" value="Unassembled WGS sequence"/>
</dbReference>
<dbReference type="FunFam" id="3.40.50.300:FF:002307">
    <property type="entry name" value="Guanine nucleotide-binding protein G(k) subunit alpha"/>
    <property type="match status" value="1"/>
</dbReference>
<keyword evidence="3 11" id="KW-0479">Metal-binding</keyword>
<dbReference type="GO" id="GO:0005834">
    <property type="term" value="C:heterotrimeric G-protein complex"/>
    <property type="evidence" value="ECO:0007669"/>
    <property type="project" value="InterPro"/>
</dbReference>
<dbReference type="PROSITE" id="PS51882">
    <property type="entry name" value="G_ALPHA"/>
    <property type="match status" value="1"/>
</dbReference>
<dbReference type="Gene3D" id="1.10.400.10">
    <property type="entry name" value="GI Alpha 1, domain 2-like"/>
    <property type="match status" value="1"/>
</dbReference>
<evidence type="ECO:0000256" key="4">
    <source>
        <dbReference type="ARBA" id="ARBA00022741"/>
    </source>
</evidence>
<dbReference type="GO" id="GO:0007186">
    <property type="term" value="P:G protein-coupled receptor signaling pathway"/>
    <property type="evidence" value="ECO:0007669"/>
    <property type="project" value="InterPro"/>
</dbReference>
<dbReference type="EMBL" id="PGCI01000033">
    <property type="protein sequence ID" value="PLW47137.1"/>
    <property type="molecule type" value="Genomic_DNA"/>
</dbReference>
<dbReference type="InterPro" id="IPR011025">
    <property type="entry name" value="GproteinA_insert"/>
</dbReference>
<dbReference type="GO" id="GO:0000750">
    <property type="term" value="P:pheromone-dependent signal transduction involved in conjugation with cellular fusion"/>
    <property type="evidence" value="ECO:0007669"/>
    <property type="project" value="TreeGrafter"/>
</dbReference>
<dbReference type="Pfam" id="PF00503">
    <property type="entry name" value="G-alpha"/>
    <property type="match status" value="1"/>
</dbReference>
<reference evidence="16 17" key="1">
    <citation type="submission" date="2017-11" db="EMBL/GenBank/DDBJ databases">
        <title>De novo assembly and phasing of dikaryotic genomes from two isolates of Puccinia coronata f. sp. avenae, the causal agent of oat crown rust.</title>
        <authorList>
            <person name="Miller M.E."/>
            <person name="Zhang Y."/>
            <person name="Omidvar V."/>
            <person name="Sperschneider J."/>
            <person name="Schwessinger B."/>
            <person name="Raley C."/>
            <person name="Palmer J.M."/>
            <person name="Garnica D."/>
            <person name="Upadhyaya N."/>
            <person name="Rathjen J."/>
            <person name="Taylor J.M."/>
            <person name="Park R.F."/>
            <person name="Dodds P.N."/>
            <person name="Hirsch C.D."/>
            <person name="Kianian S.F."/>
            <person name="Figueroa M."/>
        </authorList>
    </citation>
    <scope>NUCLEOTIDE SEQUENCE [LARGE SCALE GENOMIC DNA]</scope>
    <source>
        <strain evidence="12">12NC29</strain>
        <strain evidence="15">12SD80</strain>
    </source>
</reference>
<dbReference type="InterPro" id="IPR027417">
    <property type="entry name" value="P-loop_NTPase"/>
</dbReference>
<feature type="binding site" evidence="10">
    <location>
        <begin position="271"/>
        <end position="274"/>
    </location>
    <ligand>
        <name>GTP</name>
        <dbReference type="ChEBI" id="CHEBI:37565"/>
    </ligand>
</feature>
<proteinExistence type="predicted"/>
<comment type="caution">
    <text evidence="15">The sequence shown here is derived from an EMBL/GenBank/DDBJ whole genome shotgun (WGS) entry which is preliminary data.</text>
</comment>
<comment type="subunit">
    <text evidence="1">G proteins are composed of 3 units; alpha, beta and gamma. The alpha chain contains the guanine nucleotide binding site.</text>
</comment>
<keyword evidence="8" id="KW-0807">Transducer</keyword>
<dbReference type="SMART" id="SM00275">
    <property type="entry name" value="G_alpha"/>
    <property type="match status" value="1"/>
</dbReference>
<evidence type="ECO:0000256" key="5">
    <source>
        <dbReference type="ARBA" id="ARBA00022842"/>
    </source>
</evidence>
<evidence type="ECO:0000256" key="2">
    <source>
        <dbReference type="ARBA" id="ARBA00022707"/>
    </source>
</evidence>
<dbReference type="CDD" id="cd00066">
    <property type="entry name" value="G-alpha"/>
    <property type="match status" value="1"/>
</dbReference>
<feature type="binding site" evidence="11">
    <location>
        <position position="49"/>
    </location>
    <ligand>
        <name>Mg(2+)</name>
        <dbReference type="ChEBI" id="CHEBI:18420"/>
    </ligand>
</feature>
<keyword evidence="5 11" id="KW-0460">Magnesium</keyword>
<keyword evidence="6 10" id="KW-0342">GTP-binding</keyword>
<name>A0A2N5VAU9_9BASI</name>
<dbReference type="GO" id="GO:0005737">
    <property type="term" value="C:cytoplasm"/>
    <property type="evidence" value="ECO:0007669"/>
    <property type="project" value="UniProtKB-ARBA"/>
</dbReference>
<dbReference type="EMBL" id="PGCJ01000114">
    <property type="protein sequence ID" value="PLW46977.1"/>
    <property type="molecule type" value="Genomic_DNA"/>
</dbReference>
<dbReference type="PANTHER" id="PTHR10218">
    <property type="entry name" value="GTP-BINDING PROTEIN ALPHA SUBUNIT"/>
    <property type="match status" value="1"/>
</dbReference>
<dbReference type="STRING" id="200324.A0A2N5VAU9"/>
<feature type="binding site" evidence="10">
    <location>
        <begin position="177"/>
        <end position="183"/>
    </location>
    <ligand>
        <name>GTP</name>
        <dbReference type="ChEBI" id="CHEBI:37565"/>
    </ligand>
</feature>
<evidence type="ECO:0000256" key="10">
    <source>
        <dbReference type="PIRSR" id="PIRSR601019-1"/>
    </source>
</evidence>
<feature type="binding site" evidence="10">
    <location>
        <begin position="202"/>
        <end position="206"/>
    </location>
    <ligand>
        <name>GTP</name>
        <dbReference type="ChEBI" id="CHEBI:37565"/>
    </ligand>
</feature>
<protein>
    <recommendedName>
        <fullName evidence="18">Guanine nucleotide-binding protein subunit alpha</fullName>
    </recommendedName>
</protein>
<evidence type="ECO:0000313" key="15">
    <source>
        <dbReference type="EMBL" id="PLW47137.1"/>
    </source>
</evidence>
<feature type="binding site" evidence="10">
    <location>
        <begin position="45"/>
        <end position="50"/>
    </location>
    <ligand>
        <name>GTP</name>
        <dbReference type="ChEBI" id="CHEBI:37565"/>
    </ligand>
</feature>
<evidence type="ECO:0000256" key="6">
    <source>
        <dbReference type="ARBA" id="ARBA00023134"/>
    </source>
</evidence>
<dbReference type="SUPFAM" id="SSF47895">
    <property type="entry name" value="Transducin (alpha subunit), insertion domain"/>
    <property type="match status" value="1"/>
</dbReference>
<dbReference type="OrthoDB" id="5817230at2759"/>
<sequence length="360" mass="41359">MGCAGSNFKDVSDAETINAQIDSQIRKDKIFLRNEIKMLLLGAGESGKSTVLKQMKIIHEGSYTREEREAFKEVIFANTIQSMHAIIDAMQEMQIELKDHSLVPAGMMIQSLPPQTGHEFLDPMIVSAIRQLWKDPGVKHCFARSQEYQLNDSAAYYFNSIDRIGQRNYVPNDQDVLRSRVKTTGITQSEFVLGELRYRMFDVGGQRSERKKWIHCFENVRAIVFLVALSEYDLKLREEGAVNRMEESIIIFDSICNSRWFTKTSIILFLNKIDLFRQKVKFSPIENFFPAFRPPSAYDRELWQAGADFFGNKFIGLNKSPSKQIYVHLTCATDTKQIRFVLSAVNEIIIQLNLKESGLL</sequence>
<dbReference type="GO" id="GO:0031683">
    <property type="term" value="F:G-protein beta/gamma-subunit complex binding"/>
    <property type="evidence" value="ECO:0007669"/>
    <property type="project" value="InterPro"/>
</dbReference>
<dbReference type="GO" id="GO:0007010">
    <property type="term" value="P:cytoskeleton organization"/>
    <property type="evidence" value="ECO:0007669"/>
    <property type="project" value="UniProtKB-ARBA"/>
</dbReference>
<evidence type="ECO:0000313" key="16">
    <source>
        <dbReference type="Proteomes" id="UP000235388"/>
    </source>
</evidence>
<dbReference type="InterPro" id="IPR002975">
    <property type="entry name" value="Fungi_Gprotein_alpha"/>
</dbReference>
<dbReference type="GO" id="GO:0001664">
    <property type="term" value="F:G protein-coupled receptor binding"/>
    <property type="evidence" value="ECO:0007669"/>
    <property type="project" value="InterPro"/>
</dbReference>
<keyword evidence="9" id="KW-0449">Lipoprotein</keyword>
<evidence type="ECO:0000256" key="7">
    <source>
        <dbReference type="ARBA" id="ARBA00023139"/>
    </source>
</evidence>
<dbReference type="SUPFAM" id="SSF52540">
    <property type="entry name" value="P-loop containing nucleoside triphosphate hydrolases"/>
    <property type="match status" value="1"/>
</dbReference>
<evidence type="ECO:0000313" key="14">
    <source>
        <dbReference type="EMBL" id="PLW46977.1"/>
    </source>
</evidence>
<dbReference type="AlphaFoldDB" id="A0A2N5VAU9"/>
<evidence type="ECO:0000256" key="1">
    <source>
        <dbReference type="ARBA" id="ARBA00011356"/>
    </source>
</evidence>
<keyword evidence="2" id="KW-0519">Myristate</keyword>
<dbReference type="Proteomes" id="UP000235392">
    <property type="component" value="Unassembled WGS sequence"/>
</dbReference>